<reference evidence="3" key="3">
    <citation type="submission" date="2020-12" db="UniProtKB">
        <authorList>
            <consortium name="EnsemblPlants"/>
        </authorList>
    </citation>
    <scope>IDENTIFICATION</scope>
</reference>
<dbReference type="PaxDb" id="3218-PP1S156_46V6.1"/>
<dbReference type="EnsemblPlants" id="Pp3c23_14810V3.1">
    <property type="protein sequence ID" value="Pp3c23_14810V3.1"/>
    <property type="gene ID" value="Pp3c23_14810"/>
</dbReference>
<dbReference type="InterPro" id="IPR027417">
    <property type="entry name" value="P-loop_NTPase"/>
</dbReference>
<evidence type="ECO:0000313" key="3">
    <source>
        <dbReference type="EnsemblPlants" id="Pp3c23_14810V3.1"/>
    </source>
</evidence>
<keyword evidence="4" id="KW-1185">Reference proteome</keyword>
<protein>
    <recommendedName>
        <fullName evidence="1">ABC transporter domain-containing protein</fullName>
    </recommendedName>
</protein>
<dbReference type="Gene3D" id="3.40.50.300">
    <property type="entry name" value="P-loop containing nucleotide triphosphate hydrolases"/>
    <property type="match status" value="1"/>
</dbReference>
<evidence type="ECO:0000313" key="2">
    <source>
        <dbReference type="EMBL" id="PNR29393.1"/>
    </source>
</evidence>
<dbReference type="PANTHER" id="PTHR48040">
    <property type="entry name" value="PLEIOTROPIC DRUG RESISTANCE PROTEIN 1-LIKE ISOFORM X1"/>
    <property type="match status" value="1"/>
</dbReference>
<proteinExistence type="predicted"/>
<dbReference type="Gramene" id="Pp3c23_14810V3.1">
    <property type="protein sequence ID" value="Pp3c23_14810V3.1"/>
    <property type="gene ID" value="Pp3c23_14810"/>
</dbReference>
<dbReference type="GO" id="GO:0016887">
    <property type="term" value="F:ATP hydrolysis activity"/>
    <property type="evidence" value="ECO:0007669"/>
    <property type="project" value="InterPro"/>
</dbReference>
<reference evidence="2 4" key="2">
    <citation type="journal article" date="2018" name="Plant J.">
        <title>The Physcomitrella patens chromosome-scale assembly reveals moss genome structure and evolution.</title>
        <authorList>
            <person name="Lang D."/>
            <person name="Ullrich K.K."/>
            <person name="Murat F."/>
            <person name="Fuchs J."/>
            <person name="Jenkins J."/>
            <person name="Haas F.B."/>
            <person name="Piednoel M."/>
            <person name="Gundlach H."/>
            <person name="Van Bel M."/>
            <person name="Meyberg R."/>
            <person name="Vives C."/>
            <person name="Morata J."/>
            <person name="Symeonidi A."/>
            <person name="Hiss M."/>
            <person name="Muchero W."/>
            <person name="Kamisugi Y."/>
            <person name="Saleh O."/>
            <person name="Blanc G."/>
            <person name="Decker E.L."/>
            <person name="van Gessel N."/>
            <person name="Grimwood J."/>
            <person name="Hayes R.D."/>
            <person name="Graham S.W."/>
            <person name="Gunter L.E."/>
            <person name="McDaniel S.F."/>
            <person name="Hoernstein S.N.W."/>
            <person name="Larsson A."/>
            <person name="Li F.W."/>
            <person name="Perroud P.F."/>
            <person name="Phillips J."/>
            <person name="Ranjan P."/>
            <person name="Rokshar D.S."/>
            <person name="Rothfels C.J."/>
            <person name="Schneider L."/>
            <person name="Shu S."/>
            <person name="Stevenson D.W."/>
            <person name="Thummler F."/>
            <person name="Tillich M."/>
            <person name="Villarreal Aguilar J.C."/>
            <person name="Widiez T."/>
            <person name="Wong G.K."/>
            <person name="Wymore A."/>
            <person name="Zhang Y."/>
            <person name="Zimmer A.D."/>
            <person name="Quatrano R.S."/>
            <person name="Mayer K.F.X."/>
            <person name="Goodstein D."/>
            <person name="Casacuberta J.M."/>
            <person name="Vandepoele K."/>
            <person name="Reski R."/>
            <person name="Cuming A.C."/>
            <person name="Tuskan G.A."/>
            <person name="Maumus F."/>
            <person name="Salse J."/>
            <person name="Schmutz J."/>
            <person name="Rensing S.A."/>
        </authorList>
    </citation>
    <scope>NUCLEOTIDE SEQUENCE [LARGE SCALE GENOMIC DNA]</scope>
    <source>
        <strain evidence="3 4">cv. Gransden 2004</strain>
    </source>
</reference>
<dbReference type="InterPro" id="IPR003439">
    <property type="entry name" value="ABC_transporter-like_ATP-bd"/>
</dbReference>
<dbReference type="InParanoid" id="A0A2K1IJE0"/>
<dbReference type="Pfam" id="PF00005">
    <property type="entry name" value="ABC_tran"/>
    <property type="match status" value="1"/>
</dbReference>
<organism evidence="2">
    <name type="scientific">Physcomitrium patens</name>
    <name type="common">Spreading-leaved earth moss</name>
    <name type="synonym">Physcomitrella patens</name>
    <dbReference type="NCBI Taxonomy" id="3218"/>
    <lineage>
        <taxon>Eukaryota</taxon>
        <taxon>Viridiplantae</taxon>
        <taxon>Streptophyta</taxon>
        <taxon>Embryophyta</taxon>
        <taxon>Bryophyta</taxon>
        <taxon>Bryophytina</taxon>
        <taxon>Bryopsida</taxon>
        <taxon>Funariidae</taxon>
        <taxon>Funariales</taxon>
        <taxon>Funariaceae</taxon>
        <taxon>Physcomitrium</taxon>
    </lineage>
</organism>
<sequence length="189" mass="21346">MDVLAGKEKQETFARISGCCEQNDIRSPQLDVRELLGYAWLRLDPDISNEDKLKFVDQVMELMELSLVEHALVGLPGTSRLSTEQRKHQTIAAELVVNPSIIFMDEPTRGLDARSAAIPGVTKIKEGYNPATWMLEVTNNRIEDQLGVNFAELSLASDLYKFVFFQTCSATVSNNQSVFSIYIYIYIYI</sequence>
<feature type="domain" description="ABC transporter" evidence="1">
    <location>
        <begin position="11"/>
        <end position="108"/>
    </location>
</feature>
<accession>A0A2K1IJE0</accession>
<dbReference type="AlphaFoldDB" id="A0A2K1IJE0"/>
<evidence type="ECO:0000313" key="4">
    <source>
        <dbReference type="Proteomes" id="UP000006727"/>
    </source>
</evidence>
<dbReference type="GO" id="GO:0005524">
    <property type="term" value="F:ATP binding"/>
    <property type="evidence" value="ECO:0007669"/>
    <property type="project" value="InterPro"/>
</dbReference>
<dbReference type="Proteomes" id="UP000006727">
    <property type="component" value="Chromosome 23"/>
</dbReference>
<dbReference type="EMBL" id="ABEU02000023">
    <property type="protein sequence ID" value="PNR29393.1"/>
    <property type="molecule type" value="Genomic_DNA"/>
</dbReference>
<evidence type="ECO:0000259" key="1">
    <source>
        <dbReference type="Pfam" id="PF00005"/>
    </source>
</evidence>
<reference evidence="2 4" key="1">
    <citation type="journal article" date="2008" name="Science">
        <title>The Physcomitrella genome reveals evolutionary insights into the conquest of land by plants.</title>
        <authorList>
            <person name="Rensing S."/>
            <person name="Lang D."/>
            <person name="Zimmer A."/>
            <person name="Terry A."/>
            <person name="Salamov A."/>
            <person name="Shapiro H."/>
            <person name="Nishiyama T."/>
            <person name="Perroud P.-F."/>
            <person name="Lindquist E."/>
            <person name="Kamisugi Y."/>
            <person name="Tanahashi T."/>
            <person name="Sakakibara K."/>
            <person name="Fujita T."/>
            <person name="Oishi K."/>
            <person name="Shin-I T."/>
            <person name="Kuroki Y."/>
            <person name="Toyoda A."/>
            <person name="Suzuki Y."/>
            <person name="Hashimoto A."/>
            <person name="Yamaguchi K."/>
            <person name="Sugano A."/>
            <person name="Kohara Y."/>
            <person name="Fujiyama A."/>
            <person name="Anterola A."/>
            <person name="Aoki S."/>
            <person name="Ashton N."/>
            <person name="Barbazuk W.B."/>
            <person name="Barker E."/>
            <person name="Bennetzen J."/>
            <person name="Bezanilla M."/>
            <person name="Blankenship R."/>
            <person name="Cho S.H."/>
            <person name="Dutcher S."/>
            <person name="Estelle M."/>
            <person name="Fawcett J.A."/>
            <person name="Gundlach H."/>
            <person name="Hanada K."/>
            <person name="Heyl A."/>
            <person name="Hicks K.A."/>
            <person name="Hugh J."/>
            <person name="Lohr M."/>
            <person name="Mayer K."/>
            <person name="Melkozernov A."/>
            <person name="Murata T."/>
            <person name="Nelson D."/>
            <person name="Pils B."/>
            <person name="Prigge M."/>
            <person name="Reiss B."/>
            <person name="Renner T."/>
            <person name="Rombauts S."/>
            <person name="Rushton P."/>
            <person name="Sanderfoot A."/>
            <person name="Schween G."/>
            <person name="Shiu S.-H."/>
            <person name="Stueber K."/>
            <person name="Theodoulou F.L."/>
            <person name="Tu H."/>
            <person name="Van de Peer Y."/>
            <person name="Verrier P.J."/>
            <person name="Waters E."/>
            <person name="Wood A."/>
            <person name="Yang L."/>
            <person name="Cove D."/>
            <person name="Cuming A."/>
            <person name="Hasebe M."/>
            <person name="Lucas S."/>
            <person name="Mishler D.B."/>
            <person name="Reski R."/>
            <person name="Grigoriev I."/>
            <person name="Quatrano R.S."/>
            <person name="Boore J.L."/>
        </authorList>
    </citation>
    <scope>NUCLEOTIDE SEQUENCE [LARGE SCALE GENOMIC DNA]</scope>
    <source>
        <strain evidence="3 4">cv. Gransden 2004</strain>
    </source>
</reference>
<gene>
    <name evidence="2" type="ORF">PHYPA_028086</name>
</gene>
<dbReference type="PANTHER" id="PTHR48040:SF28">
    <property type="entry name" value="ABC TRANSPORTER G FAMILY MEMBER 39-LIKE"/>
    <property type="match status" value="1"/>
</dbReference>
<dbReference type="SUPFAM" id="SSF52540">
    <property type="entry name" value="P-loop containing nucleoside triphosphate hydrolases"/>
    <property type="match status" value="1"/>
</dbReference>
<name>A0A2K1IJE0_PHYPA</name>